<gene>
    <name evidence="9" type="ORF">H310_08948</name>
</gene>
<dbReference type="GeneID" id="20085998"/>
<keyword evidence="3 8" id="KW-0812">Transmembrane</keyword>
<keyword evidence="5 8" id="KW-1133">Transmembrane helix</keyword>
<evidence type="ECO:0000256" key="2">
    <source>
        <dbReference type="ARBA" id="ARBA00022448"/>
    </source>
</evidence>
<dbReference type="OrthoDB" id="73614at2759"/>
<evidence type="ECO:0000256" key="8">
    <source>
        <dbReference type="RuleBase" id="RU363111"/>
    </source>
</evidence>
<evidence type="ECO:0000256" key="4">
    <source>
        <dbReference type="ARBA" id="ARBA00022927"/>
    </source>
</evidence>
<feature type="transmembrane region" description="Helical" evidence="8">
    <location>
        <begin position="116"/>
        <end position="136"/>
    </location>
</feature>
<comment type="similarity">
    <text evidence="7 8">Belongs to the SFT2 family.</text>
</comment>
<accession>A0A024TVN5</accession>
<feature type="transmembrane region" description="Helical" evidence="8">
    <location>
        <begin position="52"/>
        <end position="71"/>
    </location>
</feature>
<keyword evidence="2 8" id="KW-0813">Transport</keyword>
<evidence type="ECO:0000256" key="7">
    <source>
        <dbReference type="ARBA" id="ARBA00025800"/>
    </source>
</evidence>
<evidence type="ECO:0000256" key="3">
    <source>
        <dbReference type="ARBA" id="ARBA00022692"/>
    </source>
</evidence>
<dbReference type="GO" id="GO:0016020">
    <property type="term" value="C:membrane"/>
    <property type="evidence" value="ECO:0007669"/>
    <property type="project" value="UniProtKB-SubCell"/>
</dbReference>
<evidence type="ECO:0000256" key="1">
    <source>
        <dbReference type="ARBA" id="ARBA00004141"/>
    </source>
</evidence>
<dbReference type="PANTHER" id="PTHR23137">
    <property type="entry name" value="VESICLE TRANSPORT PROTEIN-RELATED"/>
    <property type="match status" value="1"/>
</dbReference>
<keyword evidence="4 8" id="KW-0653">Protein transport</keyword>
<dbReference type="STRING" id="157072.A0A024TVN5"/>
<dbReference type="GO" id="GO:0015031">
    <property type="term" value="P:protein transport"/>
    <property type="evidence" value="ECO:0007669"/>
    <property type="project" value="UniProtKB-KW"/>
</dbReference>
<proteinExistence type="inferred from homology"/>
<comment type="caution">
    <text evidence="8">Lacks conserved residue(s) required for the propagation of feature annotation.</text>
</comment>
<sequence>MKTLAEPFLLVTEGTSTPSPPPSSSKRFLVCMGCGLALFLASFLMFPFSMAAFGLLYSTGSIVFMGSTLFVAPIKQQLDTLRANSNRATCLAMYLCSIMLTLFFALYPGLWFRSMLVLLSVCMQCATLAWYCISYFPRVQAGLRAASMYVLVP</sequence>
<evidence type="ECO:0000256" key="5">
    <source>
        <dbReference type="ARBA" id="ARBA00022989"/>
    </source>
</evidence>
<dbReference type="RefSeq" id="XP_008873100.1">
    <property type="nucleotide sequence ID" value="XM_008874878.1"/>
</dbReference>
<dbReference type="VEuPathDB" id="FungiDB:H310_08948"/>
<organism evidence="9">
    <name type="scientific">Aphanomyces invadans</name>
    <dbReference type="NCBI Taxonomy" id="157072"/>
    <lineage>
        <taxon>Eukaryota</taxon>
        <taxon>Sar</taxon>
        <taxon>Stramenopiles</taxon>
        <taxon>Oomycota</taxon>
        <taxon>Saprolegniomycetes</taxon>
        <taxon>Saprolegniales</taxon>
        <taxon>Verrucalvaceae</taxon>
        <taxon>Aphanomyces</taxon>
    </lineage>
</organism>
<comment type="subcellular location">
    <subcellularLocation>
        <location evidence="1 8">Membrane</location>
        <topology evidence="1 8">Multi-pass membrane protein</topology>
    </subcellularLocation>
</comment>
<dbReference type="InterPro" id="IPR011691">
    <property type="entry name" value="Vesicle_transpt_SFT2"/>
</dbReference>
<feature type="transmembrane region" description="Helical" evidence="8">
    <location>
        <begin position="91"/>
        <end position="110"/>
    </location>
</feature>
<dbReference type="EMBL" id="KI913970">
    <property type="protein sequence ID" value="ETV98225.1"/>
    <property type="molecule type" value="Genomic_DNA"/>
</dbReference>
<evidence type="ECO:0000313" key="9">
    <source>
        <dbReference type="EMBL" id="ETV98225.1"/>
    </source>
</evidence>
<dbReference type="GO" id="GO:0005737">
    <property type="term" value="C:cytoplasm"/>
    <property type="evidence" value="ECO:0007669"/>
    <property type="project" value="UniProtKB-ARBA"/>
</dbReference>
<reference evidence="9" key="1">
    <citation type="submission" date="2013-12" db="EMBL/GenBank/DDBJ databases">
        <title>The Genome Sequence of Aphanomyces invadans NJM9701.</title>
        <authorList>
            <consortium name="The Broad Institute Genomics Platform"/>
            <person name="Russ C."/>
            <person name="Tyler B."/>
            <person name="van West P."/>
            <person name="Dieguez-Uribeondo J."/>
            <person name="Young S.K."/>
            <person name="Zeng Q."/>
            <person name="Gargeya S."/>
            <person name="Fitzgerald M."/>
            <person name="Abouelleil A."/>
            <person name="Alvarado L."/>
            <person name="Chapman S.B."/>
            <person name="Gainer-Dewar J."/>
            <person name="Goldberg J."/>
            <person name="Griggs A."/>
            <person name="Gujja S."/>
            <person name="Hansen M."/>
            <person name="Howarth C."/>
            <person name="Imamovic A."/>
            <person name="Ireland A."/>
            <person name="Larimer J."/>
            <person name="McCowan C."/>
            <person name="Murphy C."/>
            <person name="Pearson M."/>
            <person name="Poon T.W."/>
            <person name="Priest M."/>
            <person name="Roberts A."/>
            <person name="Saif S."/>
            <person name="Shea T."/>
            <person name="Sykes S."/>
            <person name="Wortman J."/>
            <person name="Nusbaum C."/>
            <person name="Birren B."/>
        </authorList>
    </citation>
    <scope>NUCLEOTIDE SEQUENCE [LARGE SCALE GENOMIC DNA]</scope>
    <source>
        <strain evidence="9">NJM9701</strain>
    </source>
</reference>
<dbReference type="AlphaFoldDB" id="A0A024TVN5"/>
<evidence type="ECO:0000256" key="6">
    <source>
        <dbReference type="ARBA" id="ARBA00023136"/>
    </source>
</evidence>
<dbReference type="GO" id="GO:0016192">
    <property type="term" value="P:vesicle-mediated transport"/>
    <property type="evidence" value="ECO:0007669"/>
    <property type="project" value="InterPro"/>
</dbReference>
<dbReference type="GO" id="GO:0012505">
    <property type="term" value="C:endomembrane system"/>
    <property type="evidence" value="ECO:0007669"/>
    <property type="project" value="UniProtKB-ARBA"/>
</dbReference>
<dbReference type="InterPro" id="IPR007305">
    <property type="entry name" value="Vesicle_transpt_Got1/SFT2"/>
</dbReference>
<comment type="function">
    <text evidence="8">May be involved in fusion of retrograde transport vesicles derived from an endocytic compartment with the Golgi complex.</text>
</comment>
<name>A0A024TVN5_9STRA</name>
<protein>
    <recommendedName>
        <fullName evidence="8">Vesicle transport protein</fullName>
    </recommendedName>
</protein>
<dbReference type="Pfam" id="PF04178">
    <property type="entry name" value="Got1"/>
    <property type="match status" value="1"/>
</dbReference>
<keyword evidence="6 8" id="KW-0472">Membrane</keyword>